<dbReference type="Proteomes" id="UP000663870">
    <property type="component" value="Unassembled WGS sequence"/>
</dbReference>
<accession>A0A815F6J5</accession>
<name>A0A815F6J5_9BILA</name>
<keyword evidence="2" id="KW-1185">Reference proteome</keyword>
<dbReference type="EMBL" id="CAJNOL010001219">
    <property type="protein sequence ID" value="CAF1315235.1"/>
    <property type="molecule type" value="Genomic_DNA"/>
</dbReference>
<proteinExistence type="predicted"/>
<organism evidence="1 2">
    <name type="scientific">Rotaria sordida</name>
    <dbReference type="NCBI Taxonomy" id="392033"/>
    <lineage>
        <taxon>Eukaryota</taxon>
        <taxon>Metazoa</taxon>
        <taxon>Spiralia</taxon>
        <taxon>Gnathifera</taxon>
        <taxon>Rotifera</taxon>
        <taxon>Eurotatoria</taxon>
        <taxon>Bdelloidea</taxon>
        <taxon>Philodinida</taxon>
        <taxon>Philodinidae</taxon>
        <taxon>Rotaria</taxon>
    </lineage>
</organism>
<protein>
    <submittedName>
        <fullName evidence="1">Uncharacterized protein</fullName>
    </submittedName>
</protein>
<gene>
    <name evidence="1" type="ORF">JXQ802_LOCUS30242</name>
</gene>
<reference evidence="1" key="1">
    <citation type="submission" date="2021-02" db="EMBL/GenBank/DDBJ databases">
        <authorList>
            <person name="Nowell W R."/>
        </authorList>
    </citation>
    <scope>NUCLEOTIDE SEQUENCE</scope>
</reference>
<evidence type="ECO:0000313" key="2">
    <source>
        <dbReference type="Proteomes" id="UP000663870"/>
    </source>
</evidence>
<evidence type="ECO:0000313" key="1">
    <source>
        <dbReference type="EMBL" id="CAF1315235.1"/>
    </source>
</evidence>
<sequence>MDEENLDSFKKLFFDNALGNIKSSPHTGKQRRWRAKKKDQHHRTQLSLHRLLVEQMVLYSLIGVNIQLDKIASDSVFTNHLTLMKRSSNGDIYPLAKSILDRFCLQILPKIQHKIKWLNLESLSIKRILLAGYYPNLRGFGLFIVEPETVAHLFVGKNLYFD</sequence>
<comment type="caution">
    <text evidence="1">The sequence shown here is derived from an EMBL/GenBank/DDBJ whole genome shotgun (WGS) entry which is preliminary data.</text>
</comment>
<dbReference type="AlphaFoldDB" id="A0A815F6J5"/>